<feature type="region of interest" description="Disordered" evidence="1">
    <location>
        <begin position="189"/>
        <end position="238"/>
    </location>
</feature>
<accession>A0A9N8RW82</accession>
<keyword evidence="3" id="KW-1185">Reference proteome</keyword>
<name>A0A9N8RW82_9BURK</name>
<proteinExistence type="predicted"/>
<evidence type="ECO:0000313" key="3">
    <source>
        <dbReference type="Proteomes" id="UP000789704"/>
    </source>
</evidence>
<feature type="compositionally biased region" description="Basic and acidic residues" evidence="1">
    <location>
        <begin position="219"/>
        <end position="231"/>
    </location>
</feature>
<feature type="compositionally biased region" description="Basic and acidic residues" evidence="1">
    <location>
        <begin position="48"/>
        <end position="63"/>
    </location>
</feature>
<evidence type="ECO:0000256" key="1">
    <source>
        <dbReference type="SAM" id="MobiDB-lite"/>
    </source>
</evidence>
<feature type="region of interest" description="Disordered" evidence="1">
    <location>
        <begin position="1"/>
        <end position="83"/>
    </location>
</feature>
<comment type="caution">
    <text evidence="2">The sequence shown here is derived from an EMBL/GenBank/DDBJ whole genome shotgun (WGS) entry which is preliminary data.</text>
</comment>
<dbReference type="AlphaFoldDB" id="A0A9N8RW82"/>
<sequence length="238" mass="26160">MSDIQADPQVQESQTPPADPVVAEPEVKAQPDTSWVPKRISEITAARRAAEQRAEQAEDELARLRAGQQMPVEGQQTPQQNQSVDQLARAYAERMVRDQREQDNMTTRIAAINEAGTKEFGDDFDKSVQNLNMAGIGGPEFLRVLTNVPNAEKVVTWLGKDGNINEAMRIASMDPIQMGIEMTKLSSRATKELAKQISKVPPPPTPVDGGSGGDGSAPDPKDTKAWIEYRNKTARKKR</sequence>
<feature type="compositionally biased region" description="Polar residues" evidence="1">
    <location>
        <begin position="74"/>
        <end position="83"/>
    </location>
</feature>
<evidence type="ECO:0000313" key="2">
    <source>
        <dbReference type="EMBL" id="CAG4900747.1"/>
    </source>
</evidence>
<gene>
    <name evidence="2" type="ORF">LMG31841_02913</name>
</gene>
<organism evidence="2 3">
    <name type="scientific">Paraburkholderia saeva</name>
    <dbReference type="NCBI Taxonomy" id="2777537"/>
    <lineage>
        <taxon>Bacteria</taxon>
        <taxon>Pseudomonadati</taxon>
        <taxon>Pseudomonadota</taxon>
        <taxon>Betaproteobacteria</taxon>
        <taxon>Burkholderiales</taxon>
        <taxon>Burkholderiaceae</taxon>
        <taxon>Paraburkholderia</taxon>
    </lineage>
</organism>
<dbReference type="Proteomes" id="UP000789704">
    <property type="component" value="Unassembled WGS sequence"/>
</dbReference>
<dbReference type="EMBL" id="CAJQZC010000005">
    <property type="protein sequence ID" value="CAG4900747.1"/>
    <property type="molecule type" value="Genomic_DNA"/>
</dbReference>
<protein>
    <submittedName>
        <fullName evidence="2">Uncharacterized protein</fullName>
    </submittedName>
</protein>
<reference evidence="2" key="1">
    <citation type="submission" date="2021-04" db="EMBL/GenBank/DDBJ databases">
        <authorList>
            <person name="Vanwijnsberghe S."/>
        </authorList>
    </citation>
    <scope>NUCLEOTIDE SEQUENCE</scope>
    <source>
        <strain evidence="2">LMG 31841</strain>
    </source>
</reference>
<dbReference type="RefSeq" id="WP_228877695.1">
    <property type="nucleotide sequence ID" value="NZ_CAJQZC010000005.1"/>
</dbReference>